<organism evidence="2 3">
    <name type="scientific">Phyllosticta citribraziliensis</name>
    <dbReference type="NCBI Taxonomy" id="989973"/>
    <lineage>
        <taxon>Eukaryota</taxon>
        <taxon>Fungi</taxon>
        <taxon>Dikarya</taxon>
        <taxon>Ascomycota</taxon>
        <taxon>Pezizomycotina</taxon>
        <taxon>Dothideomycetes</taxon>
        <taxon>Dothideomycetes incertae sedis</taxon>
        <taxon>Botryosphaeriales</taxon>
        <taxon>Phyllostictaceae</taxon>
        <taxon>Phyllosticta</taxon>
    </lineage>
</organism>
<feature type="transmembrane region" description="Helical" evidence="1">
    <location>
        <begin position="50"/>
        <end position="69"/>
    </location>
</feature>
<comment type="caution">
    <text evidence="2">The sequence shown here is derived from an EMBL/GenBank/DDBJ whole genome shotgun (WGS) entry which is preliminary data.</text>
</comment>
<keyword evidence="3" id="KW-1185">Reference proteome</keyword>
<proteinExistence type="predicted"/>
<dbReference type="Proteomes" id="UP001360953">
    <property type="component" value="Unassembled WGS sequence"/>
</dbReference>
<accession>A0ABR1L3M0</accession>
<evidence type="ECO:0000313" key="2">
    <source>
        <dbReference type="EMBL" id="KAK7529825.1"/>
    </source>
</evidence>
<dbReference type="RefSeq" id="XP_066650191.1">
    <property type="nucleotide sequence ID" value="XM_066801881.1"/>
</dbReference>
<dbReference type="EMBL" id="JBBPEH010000015">
    <property type="protein sequence ID" value="KAK7529825.1"/>
    <property type="molecule type" value="Genomic_DNA"/>
</dbReference>
<keyword evidence="1" id="KW-1133">Transmembrane helix</keyword>
<feature type="transmembrane region" description="Helical" evidence="1">
    <location>
        <begin position="12"/>
        <end position="30"/>
    </location>
</feature>
<dbReference type="GeneID" id="92034787"/>
<gene>
    <name evidence="2" type="ORF">J3D65DRAFT_641362</name>
</gene>
<evidence type="ECO:0000313" key="3">
    <source>
        <dbReference type="Proteomes" id="UP001360953"/>
    </source>
</evidence>
<sequence length="158" mass="17723">MHRLDMYASRRVDVHATVAFHFILSGAHHATTYTPVFALPQHSELSTEAIISIVGVAVTVIIPITGLLLRPVVSRILSKCWIQNTITTEDTDLAWNAAPRNDRNSAWQYRRKTDYMKLRPISLGGVSTSREECVWSVSLRSSRVSILHQQSLFSGAHL</sequence>
<evidence type="ECO:0000256" key="1">
    <source>
        <dbReference type="SAM" id="Phobius"/>
    </source>
</evidence>
<keyword evidence="1" id="KW-0812">Transmembrane</keyword>
<keyword evidence="1" id="KW-0472">Membrane</keyword>
<reference evidence="2 3" key="1">
    <citation type="submission" date="2024-04" db="EMBL/GenBank/DDBJ databases">
        <title>Phyllosticta paracitricarpa is synonymous to the EU quarantine fungus P. citricarpa based on phylogenomic analyses.</title>
        <authorList>
            <consortium name="Lawrence Berkeley National Laboratory"/>
            <person name="Van ingen-buijs V.A."/>
            <person name="Van westerhoven A.C."/>
            <person name="Haridas S."/>
            <person name="Skiadas P."/>
            <person name="Martin F."/>
            <person name="Groenewald J.Z."/>
            <person name="Crous P.W."/>
            <person name="Seidl M.F."/>
        </authorList>
    </citation>
    <scope>NUCLEOTIDE SEQUENCE [LARGE SCALE GENOMIC DNA]</scope>
    <source>
        <strain evidence="2 3">CPC 17464</strain>
    </source>
</reference>
<name>A0ABR1L3M0_9PEZI</name>
<protein>
    <submittedName>
        <fullName evidence="2">Uncharacterized protein</fullName>
    </submittedName>
</protein>